<dbReference type="Proteomes" id="UP000663856">
    <property type="component" value="Unassembled WGS sequence"/>
</dbReference>
<evidence type="ECO:0000313" key="3">
    <source>
        <dbReference type="Proteomes" id="UP000663856"/>
    </source>
</evidence>
<feature type="signal peptide" evidence="1">
    <location>
        <begin position="1"/>
        <end position="19"/>
    </location>
</feature>
<evidence type="ECO:0000313" key="2">
    <source>
        <dbReference type="EMBL" id="CAF2075462.1"/>
    </source>
</evidence>
<dbReference type="EMBL" id="CAJNRF010005877">
    <property type="protein sequence ID" value="CAF2075462.1"/>
    <property type="molecule type" value="Genomic_DNA"/>
</dbReference>
<reference evidence="2" key="1">
    <citation type="submission" date="2021-02" db="EMBL/GenBank/DDBJ databases">
        <authorList>
            <person name="Nowell W R."/>
        </authorList>
    </citation>
    <scope>NUCLEOTIDE SEQUENCE</scope>
</reference>
<keyword evidence="1" id="KW-0732">Signal</keyword>
<protein>
    <submittedName>
        <fullName evidence="2">Uncharacterized protein</fullName>
    </submittedName>
</protein>
<gene>
    <name evidence="2" type="ORF">WKI299_LOCUS15024</name>
</gene>
<organism evidence="2 3">
    <name type="scientific">Rotaria magnacalcarata</name>
    <dbReference type="NCBI Taxonomy" id="392030"/>
    <lineage>
        <taxon>Eukaryota</taxon>
        <taxon>Metazoa</taxon>
        <taxon>Spiralia</taxon>
        <taxon>Gnathifera</taxon>
        <taxon>Rotifera</taxon>
        <taxon>Eurotatoria</taxon>
        <taxon>Bdelloidea</taxon>
        <taxon>Philodinida</taxon>
        <taxon>Philodinidae</taxon>
        <taxon>Rotaria</taxon>
    </lineage>
</organism>
<name>A0A816RY91_9BILA</name>
<dbReference type="AlphaFoldDB" id="A0A816RY91"/>
<evidence type="ECO:0000256" key="1">
    <source>
        <dbReference type="SAM" id="SignalP"/>
    </source>
</evidence>
<comment type="caution">
    <text evidence="2">The sequence shown here is derived from an EMBL/GenBank/DDBJ whole genome shotgun (WGS) entry which is preliminary data.</text>
</comment>
<proteinExistence type="predicted"/>
<feature type="chain" id="PRO_5032651458" evidence="1">
    <location>
        <begin position="20"/>
        <end position="397"/>
    </location>
</feature>
<sequence length="397" mass="45579">MHLLQFVVVQLFIFVCTCALLSSATGYYGIAPFQGVPHYGSIFSYNPQSSAFQFYGNFSFEIDDNTTDLYYFEAGPVAVTNYSFATIYMPLQCGTSFQRLLLLAYNMQKKIYRQSRWILNDGVFHFLHYDPRRQRIFGLRDISTFTLIIEEYDMTTLDVVRVYTKQDGEKYAFPYAWCSAFDYDENWLVQVRTRYEGGGVNAYFIKMDLNLVGKKKDIVTEFYLLPNVGNLCTMTYDMKTKLVLATWQHGSIDQDLVMLYMNPYTSKFQNETLLLKTGSGSVVESVKAVFNEETRQVLFMIYQENENQNEAGNWMVLVQFDTMKVIEKKKLATNTNSIDENNASLLCTPKISMSQQATAVSTSTSIQFNQPISVRLLNKCTNKLTVGSIRSLKIVPQ</sequence>
<accession>A0A816RY91</accession>